<comment type="caution">
    <text evidence="1">The sequence shown here is derived from an EMBL/GenBank/DDBJ whole genome shotgun (WGS) entry which is preliminary data.</text>
</comment>
<protein>
    <submittedName>
        <fullName evidence="1">Uncharacterized protein</fullName>
    </submittedName>
</protein>
<name>A0ABW1TEH3_9LACO</name>
<proteinExistence type="predicted"/>
<accession>A0ABW1TEH3</accession>
<keyword evidence="2" id="KW-1185">Reference proteome</keyword>
<dbReference type="RefSeq" id="WP_125685414.1">
    <property type="nucleotide sequence ID" value="NZ_JBHSSI010000022.1"/>
</dbReference>
<evidence type="ECO:0000313" key="2">
    <source>
        <dbReference type="Proteomes" id="UP001596283"/>
    </source>
</evidence>
<gene>
    <name evidence="1" type="ORF">ACFP1C_03050</name>
</gene>
<dbReference type="Proteomes" id="UP001596283">
    <property type="component" value="Unassembled WGS sequence"/>
</dbReference>
<reference evidence="2" key="1">
    <citation type="journal article" date="2019" name="Int. J. Syst. Evol. Microbiol.">
        <title>The Global Catalogue of Microorganisms (GCM) 10K type strain sequencing project: providing services to taxonomists for standard genome sequencing and annotation.</title>
        <authorList>
            <consortium name="The Broad Institute Genomics Platform"/>
            <consortium name="The Broad Institute Genome Sequencing Center for Infectious Disease"/>
            <person name="Wu L."/>
            <person name="Ma J."/>
        </authorList>
    </citation>
    <scope>NUCLEOTIDE SEQUENCE [LARGE SCALE GENOMIC DNA]</scope>
    <source>
        <strain evidence="2">CCM 8908</strain>
    </source>
</reference>
<organism evidence="1 2">
    <name type="scientific">Levilactobacillus fujinensis</name>
    <dbReference type="NCBI Taxonomy" id="2486024"/>
    <lineage>
        <taxon>Bacteria</taxon>
        <taxon>Bacillati</taxon>
        <taxon>Bacillota</taxon>
        <taxon>Bacilli</taxon>
        <taxon>Lactobacillales</taxon>
        <taxon>Lactobacillaceae</taxon>
        <taxon>Levilactobacillus</taxon>
    </lineage>
</organism>
<dbReference type="EMBL" id="JBHSSI010000022">
    <property type="protein sequence ID" value="MFC6259914.1"/>
    <property type="molecule type" value="Genomic_DNA"/>
</dbReference>
<sequence length="233" mass="26304">MTDNIAALFAEQTAAKFLTATPTNGGFIGADIERLLAERATVIYRDVADATYYGASIHLKQQNFAILNTAQSLRQRYYHAAQMLWELTATSYQTNVTASTVFTVAIMLPSRHTIATWHRLRRKSDSAAMALVRLADQTAMPYQVVTQRLAALQVLTPSDRLCLSEADWLTWRTAHHSFPSALDRPLHLVHFDRLTTDVMRYLEHDQLTTRDAARLLDNANPDLAQHYEARSNS</sequence>
<evidence type="ECO:0000313" key="1">
    <source>
        <dbReference type="EMBL" id="MFC6259914.1"/>
    </source>
</evidence>